<feature type="region of interest" description="Disordered" evidence="4">
    <location>
        <begin position="756"/>
        <end position="779"/>
    </location>
</feature>
<dbReference type="InterPro" id="IPR011701">
    <property type="entry name" value="MFS"/>
</dbReference>
<feature type="transmembrane region" description="Helical" evidence="5">
    <location>
        <begin position="42"/>
        <end position="61"/>
    </location>
</feature>
<evidence type="ECO:0000256" key="2">
    <source>
        <dbReference type="ARBA" id="ARBA00022989"/>
    </source>
</evidence>
<feature type="transmembrane region" description="Helical" evidence="5">
    <location>
        <begin position="196"/>
        <end position="215"/>
    </location>
</feature>
<evidence type="ECO:0000313" key="7">
    <source>
        <dbReference type="EMBL" id="RDE18249.1"/>
    </source>
</evidence>
<evidence type="ECO:0000256" key="3">
    <source>
        <dbReference type="ARBA" id="ARBA00023136"/>
    </source>
</evidence>
<accession>A0A369WAQ0</accession>
<dbReference type="GO" id="GO:0022857">
    <property type="term" value="F:transmembrane transporter activity"/>
    <property type="evidence" value="ECO:0007669"/>
    <property type="project" value="InterPro"/>
</dbReference>
<feature type="transmembrane region" description="Helical" evidence="5">
    <location>
        <begin position="357"/>
        <end position="377"/>
    </location>
</feature>
<dbReference type="OrthoDB" id="9810614at2"/>
<dbReference type="GO" id="GO:0005886">
    <property type="term" value="C:plasma membrane"/>
    <property type="evidence" value="ECO:0007669"/>
    <property type="project" value="TreeGrafter"/>
</dbReference>
<comment type="caution">
    <text evidence="7">The sequence shown here is derived from an EMBL/GenBank/DDBJ whole genome shotgun (WGS) entry which is preliminary data.</text>
</comment>
<keyword evidence="1 5" id="KW-0812">Transmembrane</keyword>
<feature type="transmembrane region" description="Helical" evidence="5">
    <location>
        <begin position="290"/>
        <end position="311"/>
    </location>
</feature>
<dbReference type="CDD" id="cd17477">
    <property type="entry name" value="MFS_YcaD_like"/>
    <property type="match status" value="1"/>
</dbReference>
<keyword evidence="2 5" id="KW-1133">Transmembrane helix</keyword>
<protein>
    <submittedName>
        <fullName evidence="7">MFS transporter</fullName>
    </submittedName>
</protein>
<dbReference type="PANTHER" id="PTHR23521:SF3">
    <property type="entry name" value="MFS TRANSPORTER"/>
    <property type="match status" value="1"/>
</dbReference>
<feature type="transmembrane region" description="Helical" evidence="5">
    <location>
        <begin position="131"/>
        <end position="150"/>
    </location>
</feature>
<keyword evidence="8" id="KW-1185">Reference proteome</keyword>
<dbReference type="InterPro" id="IPR036259">
    <property type="entry name" value="MFS_trans_sf"/>
</dbReference>
<dbReference type="InterPro" id="IPR020846">
    <property type="entry name" value="MFS_dom"/>
</dbReference>
<evidence type="ECO:0000259" key="6">
    <source>
        <dbReference type="PROSITE" id="PS50850"/>
    </source>
</evidence>
<evidence type="ECO:0000256" key="1">
    <source>
        <dbReference type="ARBA" id="ARBA00022692"/>
    </source>
</evidence>
<reference evidence="7 8" key="1">
    <citation type="submission" date="2018-07" db="EMBL/GenBank/DDBJ databases">
        <title>Motiliproteus coralliicola sp. nov., a bacterium isolated from Coral.</title>
        <authorList>
            <person name="Wang G."/>
        </authorList>
    </citation>
    <scope>NUCLEOTIDE SEQUENCE [LARGE SCALE GENOMIC DNA]</scope>
    <source>
        <strain evidence="7 8">C34</strain>
    </source>
</reference>
<dbReference type="RefSeq" id="WP_114696825.1">
    <property type="nucleotide sequence ID" value="NZ_QQOH01000005.1"/>
</dbReference>
<gene>
    <name evidence="7" type="ORF">DV711_16410</name>
</gene>
<feature type="transmembrane region" description="Helical" evidence="5">
    <location>
        <begin position="323"/>
        <end position="345"/>
    </location>
</feature>
<dbReference type="PROSITE" id="PS51257">
    <property type="entry name" value="PROKAR_LIPOPROTEIN"/>
    <property type="match status" value="1"/>
</dbReference>
<keyword evidence="3 5" id="KW-0472">Membrane</keyword>
<dbReference type="Pfam" id="PF07690">
    <property type="entry name" value="MFS_1"/>
    <property type="match status" value="1"/>
</dbReference>
<dbReference type="EMBL" id="QQOH01000005">
    <property type="protein sequence ID" value="RDE18249.1"/>
    <property type="molecule type" value="Genomic_DNA"/>
</dbReference>
<sequence>MRLTLLSFASLFISCFIMMLGNGLINILLPVRMGMDQLGTDTIGMVLSLYFVGMLLGGIYARLLIRRAGHIRMFAGCLALAAVSILICSLASDPILWAAMRILIGFCNACAYTAMESWLSESSTKETRGKVLAFYQVVTLVALFCGQFLINLASPAGTVLFVLSGILLCASIVPIVLSRSSGPTVEEIEPMSLLALYRISPLGVVSCFVSGWIYSAAFNMLPVFADSYGIIDFQLSLYMGAAIMGAFLLQFPVGYLSDRFDRRTVLLASLIISTLVGFSVTLLADESLFWPMSVATGITCGIIACTYPLSISETFDKLRQSEMVAGMGCLILAFSLGGIVGPYSTSLVMEQFGNSSLFWFLGVLQLLLCIFVVYRMFAREALPADQQEKFVMQAAAVPPVVDLDPRTEYQEPDSPLSAEAELAAAVADTDPAAAIRMAKAIAINSPEQVAEIAGAIAAIEGVDGLRLHEAMIEAVPDQASEITSAIVSANPELASDLVAQVADAEPEQVAEVAAQIGTDNPELRVEMAAAAIGADPESAVEVAEFYAGVLAEEHEAVRPADREEDTTEQTAVELVSSISELAPEQAMDVAVTMVEAIPDTASQVVEEYVGNLSETQSDEEIEELIKASDTINTPEEAVQERNQEAVEFVSRISEAVPEQAMDVAVAVVEAIPEVATQVAEEYAGNLSECQSDEAIEELIDTIDTINTPEEAVQELNQEAVEFVSRISEAVPEQAMDVAVAVVEAIPEVASELIDELNERSDSDEIDMMMKLEDRPDSDQ</sequence>
<dbReference type="PROSITE" id="PS50850">
    <property type="entry name" value="MFS"/>
    <property type="match status" value="1"/>
</dbReference>
<dbReference type="PANTHER" id="PTHR23521">
    <property type="entry name" value="TRANSPORTER MFS SUPERFAMILY"/>
    <property type="match status" value="1"/>
</dbReference>
<feature type="transmembrane region" description="Helical" evidence="5">
    <location>
        <begin position="156"/>
        <end position="176"/>
    </location>
</feature>
<evidence type="ECO:0000313" key="8">
    <source>
        <dbReference type="Proteomes" id="UP000253769"/>
    </source>
</evidence>
<dbReference type="InterPro" id="IPR047200">
    <property type="entry name" value="MFS_YcaD-like"/>
</dbReference>
<dbReference type="AlphaFoldDB" id="A0A369WAQ0"/>
<feature type="transmembrane region" description="Helical" evidence="5">
    <location>
        <begin position="73"/>
        <end position="92"/>
    </location>
</feature>
<evidence type="ECO:0000256" key="4">
    <source>
        <dbReference type="SAM" id="MobiDB-lite"/>
    </source>
</evidence>
<feature type="transmembrane region" description="Helical" evidence="5">
    <location>
        <begin position="235"/>
        <end position="253"/>
    </location>
</feature>
<feature type="domain" description="Major facilitator superfamily (MFS) profile" evidence="6">
    <location>
        <begin position="7"/>
        <end position="380"/>
    </location>
</feature>
<dbReference type="Proteomes" id="UP000253769">
    <property type="component" value="Unassembled WGS sequence"/>
</dbReference>
<organism evidence="7 8">
    <name type="scientific">Motiliproteus coralliicola</name>
    <dbReference type="NCBI Taxonomy" id="2283196"/>
    <lineage>
        <taxon>Bacteria</taxon>
        <taxon>Pseudomonadati</taxon>
        <taxon>Pseudomonadota</taxon>
        <taxon>Gammaproteobacteria</taxon>
        <taxon>Oceanospirillales</taxon>
        <taxon>Oceanospirillaceae</taxon>
        <taxon>Motiliproteus</taxon>
    </lineage>
</organism>
<dbReference type="Gene3D" id="1.20.1250.20">
    <property type="entry name" value="MFS general substrate transporter like domains"/>
    <property type="match status" value="2"/>
</dbReference>
<evidence type="ECO:0000256" key="5">
    <source>
        <dbReference type="SAM" id="Phobius"/>
    </source>
</evidence>
<feature type="transmembrane region" description="Helical" evidence="5">
    <location>
        <begin position="98"/>
        <end position="119"/>
    </location>
</feature>
<name>A0A369WAQ0_9GAMM</name>
<proteinExistence type="predicted"/>
<feature type="transmembrane region" description="Helical" evidence="5">
    <location>
        <begin position="265"/>
        <end position="284"/>
    </location>
</feature>
<dbReference type="SUPFAM" id="SSF103473">
    <property type="entry name" value="MFS general substrate transporter"/>
    <property type="match status" value="1"/>
</dbReference>